<keyword evidence="4" id="KW-1185">Reference proteome</keyword>
<dbReference type="InterPro" id="IPR057191">
    <property type="entry name" value="DUF7869"/>
</dbReference>
<dbReference type="EMBL" id="JBJJXI010000060">
    <property type="protein sequence ID" value="KAL3398166.1"/>
    <property type="molecule type" value="Genomic_DNA"/>
</dbReference>
<feature type="region of interest" description="Disordered" evidence="1">
    <location>
        <begin position="1"/>
        <end position="46"/>
    </location>
</feature>
<evidence type="ECO:0000259" key="2">
    <source>
        <dbReference type="Pfam" id="PF25273"/>
    </source>
</evidence>
<dbReference type="AlphaFoldDB" id="A0ABD2WYT0"/>
<dbReference type="PANTHER" id="PTHR10773:SF19">
    <property type="match status" value="1"/>
</dbReference>
<feature type="compositionally biased region" description="Acidic residues" evidence="1">
    <location>
        <begin position="34"/>
        <end position="46"/>
    </location>
</feature>
<feature type="compositionally biased region" description="Basic and acidic residues" evidence="1">
    <location>
        <begin position="24"/>
        <end position="33"/>
    </location>
</feature>
<evidence type="ECO:0000313" key="3">
    <source>
        <dbReference type="EMBL" id="KAL3398166.1"/>
    </source>
</evidence>
<dbReference type="Proteomes" id="UP001627154">
    <property type="component" value="Unassembled WGS sequence"/>
</dbReference>
<evidence type="ECO:0000256" key="1">
    <source>
        <dbReference type="SAM" id="MobiDB-lite"/>
    </source>
</evidence>
<feature type="compositionally biased region" description="Low complexity" evidence="1">
    <location>
        <begin position="80"/>
        <end position="93"/>
    </location>
</feature>
<evidence type="ECO:0000313" key="4">
    <source>
        <dbReference type="Proteomes" id="UP001627154"/>
    </source>
</evidence>
<feature type="domain" description="DUF7869" evidence="2">
    <location>
        <begin position="457"/>
        <end position="590"/>
    </location>
</feature>
<comment type="caution">
    <text evidence="3">The sequence shown here is derived from an EMBL/GenBank/DDBJ whole genome shotgun (WGS) entry which is preliminary data.</text>
</comment>
<feature type="region of interest" description="Disordered" evidence="1">
    <location>
        <begin position="78"/>
        <end position="98"/>
    </location>
</feature>
<proteinExistence type="predicted"/>
<name>A0ABD2WYT0_9HYME</name>
<protein>
    <recommendedName>
        <fullName evidence="2">DUF7869 domain-containing protein</fullName>
    </recommendedName>
</protein>
<accession>A0ABD2WYT0</accession>
<organism evidence="3 4">
    <name type="scientific">Trichogramma kaykai</name>
    <dbReference type="NCBI Taxonomy" id="54128"/>
    <lineage>
        <taxon>Eukaryota</taxon>
        <taxon>Metazoa</taxon>
        <taxon>Ecdysozoa</taxon>
        <taxon>Arthropoda</taxon>
        <taxon>Hexapoda</taxon>
        <taxon>Insecta</taxon>
        <taxon>Pterygota</taxon>
        <taxon>Neoptera</taxon>
        <taxon>Endopterygota</taxon>
        <taxon>Hymenoptera</taxon>
        <taxon>Apocrita</taxon>
        <taxon>Proctotrupomorpha</taxon>
        <taxon>Chalcidoidea</taxon>
        <taxon>Trichogrammatidae</taxon>
        <taxon>Trichogramma</taxon>
    </lineage>
</organism>
<reference evidence="3 4" key="1">
    <citation type="journal article" date="2024" name="bioRxiv">
        <title>A reference genome for Trichogramma kaykai: A tiny desert-dwelling parasitoid wasp with competing sex-ratio distorters.</title>
        <authorList>
            <person name="Culotta J."/>
            <person name="Lindsey A.R."/>
        </authorList>
    </citation>
    <scope>NUCLEOTIDE SEQUENCE [LARGE SCALE GENOMIC DNA]</scope>
    <source>
        <strain evidence="3 4">KSX58</strain>
    </source>
</reference>
<dbReference type="Pfam" id="PF25273">
    <property type="entry name" value="DUF7869"/>
    <property type="match status" value="1"/>
</dbReference>
<gene>
    <name evidence="3" type="ORF">TKK_008373</name>
</gene>
<feature type="compositionally biased region" description="Basic residues" evidence="1">
    <location>
        <begin position="1"/>
        <end position="23"/>
    </location>
</feature>
<dbReference type="PANTHER" id="PTHR10773">
    <property type="entry name" value="DNA-DIRECTED RNA POLYMERASES I, II, AND III SUBUNIT RPABC2"/>
    <property type="match status" value="1"/>
</dbReference>
<sequence>MAKPKKYRGKKSNKKRKNAKTLKKKELEVKQEYEQGEGELSEPELSEITENVIMEKSAEFEEALKTIRRIDVRVTDTTKVDVSQSESISSDSESNSDEGTDIEKIIFLRRIYKRKNGNEKDQPNVRKRKLDPANWISEKAKKARISGVAGIGVDNKIIEAKEMGQGCSLYWKLPERQMKWQCLINWTEETRRTKKINNDSDTLTSDSDSDPGIFLSTKQITYKVPKKGSEQLVKVCRKMFLDTLAINIQIVRAAMKKKLNSRGTCIAEKDLRGTHTNRPHRYPEDVKQLIICHIKSFPTIESHYIRAESRRNYLPTGLSYAAMHKMLNEELKNAGIEDLEVSHQYYKKVFDENFNYGFYKPQKDKCARCVQYKNISPEEKQDRKNERVEHLKNKKLARQLLNKSTQEAELDSSIVSLHFDFQKVLSTPKCAVSNMYYMSKLVVLNLTVYDLANNGGTCFVWNETVAKKGSNEVASVLMYQLQQIILNRDDVKDIRLVSDNCVGQNKNQNVFTMMVMVAVLHNVKITFRFLEVGHTQSAGDSMHSAIERYTRHKEIFTQKQWADAMTKACQTPYTVHQIDQSWIKDFSEIAKKFNWSSMRSTEVRELFIDPSDLKLKIQVKYDFREEKYLRTKDLRKDVNYFDTMQKYNLPQAYDQNFDLPDLKKKHFQTMMDRMWIPQTYHNDYKKLIE</sequence>